<name>Q2VZZ3_PARM1</name>
<proteinExistence type="predicted"/>
<gene>
    <name evidence="1" type="ordered locus">amb4028</name>
</gene>
<evidence type="ECO:0000313" key="2">
    <source>
        <dbReference type="Proteomes" id="UP000007058"/>
    </source>
</evidence>
<dbReference type="AlphaFoldDB" id="Q2VZZ3"/>
<dbReference type="Proteomes" id="UP000007058">
    <property type="component" value="Chromosome"/>
</dbReference>
<organism evidence="1 2">
    <name type="scientific">Paramagnetospirillum magneticum (strain ATCC 700264 / AMB-1)</name>
    <name type="common">Magnetospirillum magneticum</name>
    <dbReference type="NCBI Taxonomy" id="342108"/>
    <lineage>
        <taxon>Bacteria</taxon>
        <taxon>Pseudomonadati</taxon>
        <taxon>Pseudomonadota</taxon>
        <taxon>Alphaproteobacteria</taxon>
        <taxon>Rhodospirillales</taxon>
        <taxon>Magnetospirillaceae</taxon>
        <taxon>Paramagnetospirillum</taxon>
    </lineage>
</organism>
<dbReference type="STRING" id="342108.amb4028"/>
<accession>Q2VZZ3</accession>
<dbReference type="HOGENOM" id="CLU_2288111_0_0_5"/>
<reference evidence="1 2" key="1">
    <citation type="journal article" date="2005" name="DNA Res.">
        <title>Complete genome sequence of the facultative anaerobic magnetotactic bacterium Magnetospirillum sp. strain AMB-1.</title>
        <authorList>
            <person name="Matsunaga T."/>
            <person name="Okamura Y."/>
            <person name="Fukuda Y."/>
            <person name="Wahyudi A.T."/>
            <person name="Murase Y."/>
            <person name="Takeyama H."/>
        </authorList>
    </citation>
    <scope>NUCLEOTIDE SEQUENCE [LARGE SCALE GENOMIC DNA]</scope>
    <source>
        <strain evidence="2">ATCC 700264 / AMB-1</strain>
    </source>
</reference>
<dbReference type="KEGG" id="mag:amb4028"/>
<evidence type="ECO:0000313" key="1">
    <source>
        <dbReference type="EMBL" id="BAE52832.1"/>
    </source>
</evidence>
<sequence>MTRFTRASRINVRVETGLRQAVEAVAADMKCSPSVAARHLLAEALAYRRAEAMDEKPGSAAKALGRIAACEIRRRNDYTIWGMSEDVRRILESMGIRKPKV</sequence>
<protein>
    <submittedName>
        <fullName evidence="1">Uncharacterized protein</fullName>
    </submittedName>
</protein>
<keyword evidence="2" id="KW-1185">Reference proteome</keyword>
<dbReference type="EMBL" id="AP007255">
    <property type="protein sequence ID" value="BAE52832.1"/>
    <property type="molecule type" value="Genomic_DNA"/>
</dbReference>